<keyword evidence="7 12" id="KW-0862">Zinc</keyword>
<dbReference type="Pfam" id="PF01411">
    <property type="entry name" value="tRNA-synt_2c"/>
    <property type="match status" value="1"/>
</dbReference>
<dbReference type="FunFam" id="3.30.930.10:FF:000004">
    <property type="entry name" value="Alanine--tRNA ligase"/>
    <property type="match status" value="1"/>
</dbReference>
<name>A0A0L8AAV2_9GAMM</name>
<dbReference type="InterPro" id="IPR002318">
    <property type="entry name" value="Ala-tRNA-lgiase_IIc"/>
</dbReference>
<sequence length="882" mass="94834">MNASAKFTTSQIRSDFLEFFKGKGHTIVPSAPLVPGNDPTLLFTNSGMVQFKDVFLGAEKRSYVRAADVQRCLRAGGKHNDLDQVGYTARHHTFFEMLGNWSFGDYFKKDAIAWAWELLTQVWKLPAERLLVTVYQTDDEAYELWRDMVGIPEARIVRIGDNKGAPFASDNFWQMADTGPCGPCTEIFYDHGDHIAGGPPGSPDEDGDRFIEIWNLVFMQFDRQPDGTLVPLPAPCVDTGMGLERLAAILQHVHTNYEIDLFQALIRKASELTGTADLENKSLRVIADHIRACSFLIVDGVLPSNEGRGYVLRRIIRRALRHGWMLGVRQPFFSKLVPTLVEQMGEAYPELPAAVDTVTRALQAEEERFAETLDAGMKIFEDVAGKASNGVIPGVDAFRLYDTYGFPLDLTQDIARERDLTVDIAGFDAAMEQQRETARAAGKFGGGVTLPAELVATLSPTRFLGYDRLQADGLTVLAVLKDGRPVQSADAGDAVIVITDQTPFYAESGGQVGDTGVLTGNGVRLAVDDTQKFAGQFHGHVGTLSDGGLKVGDVLSGQVDGERRGATILNHSATHLLHAALREVLGTHVQQKGSLVAPDRLRFDFSHFQPISAEELAVIERKVNQQVRANNAAEVHNMGMQEALDFGAMALFGEKYGEHVRVLKMGDYSTELCGGTHVNRTGDIGLFKITSEGGVSAGVRRIEAVTGQGALDYVDAEEARLAEAADLLGGSAADVVEKIRALGQRQKLLERELEAVKAKVAAGATADLSGQAVEVAGVKVLAARLEGFDAKALRDAMDRLKQQLGDAVIVLAGAQDGKAALVAGVNGSAMGKVKAGELLSHIASQIGGKGGGRPDLAQGGGEDGPALATALAAVVEWVSPRL</sequence>
<comment type="catalytic activity">
    <reaction evidence="12">
        <text>tRNA(Ala) + L-alanine + ATP = L-alanyl-tRNA(Ala) + AMP + diphosphate</text>
        <dbReference type="Rhea" id="RHEA:12540"/>
        <dbReference type="Rhea" id="RHEA-COMP:9657"/>
        <dbReference type="Rhea" id="RHEA-COMP:9923"/>
        <dbReference type="ChEBI" id="CHEBI:30616"/>
        <dbReference type="ChEBI" id="CHEBI:33019"/>
        <dbReference type="ChEBI" id="CHEBI:57972"/>
        <dbReference type="ChEBI" id="CHEBI:78442"/>
        <dbReference type="ChEBI" id="CHEBI:78497"/>
        <dbReference type="ChEBI" id="CHEBI:456215"/>
        <dbReference type="EC" id="6.1.1.7"/>
    </reaction>
</comment>
<keyword evidence="12" id="KW-0963">Cytoplasm</keyword>
<comment type="function">
    <text evidence="12">Catalyzes the attachment of alanine to tRNA(Ala) in a two-step reaction: alanine is first activated by ATP to form Ala-AMP and then transferred to the acceptor end of tRNA(Ala). Also edits incorrectly charged Ser-tRNA(Ala) and Gly-tRNA(Ala) via its editing domain.</text>
</comment>
<keyword evidence="3 12" id="KW-0820">tRNA-binding</keyword>
<dbReference type="Pfam" id="PF07973">
    <property type="entry name" value="tRNA_SAD"/>
    <property type="match status" value="1"/>
</dbReference>
<dbReference type="InterPro" id="IPR009000">
    <property type="entry name" value="Transl_B-barrel_sf"/>
</dbReference>
<proteinExistence type="inferred from homology"/>
<dbReference type="GO" id="GO:0005524">
    <property type="term" value="F:ATP binding"/>
    <property type="evidence" value="ECO:0007669"/>
    <property type="project" value="UniProtKB-UniRule"/>
</dbReference>
<dbReference type="Gene3D" id="3.30.980.10">
    <property type="entry name" value="Threonyl-trna Synthetase, Chain A, domain 2"/>
    <property type="match status" value="1"/>
</dbReference>
<keyword evidence="6 12" id="KW-0547">Nucleotide-binding</keyword>
<dbReference type="NCBIfam" id="TIGR00344">
    <property type="entry name" value="alaS"/>
    <property type="match status" value="1"/>
</dbReference>
<keyword evidence="10 12" id="KW-0648">Protein biosynthesis</keyword>
<dbReference type="SUPFAM" id="SSF55186">
    <property type="entry name" value="ThrRS/AlaRS common domain"/>
    <property type="match status" value="1"/>
</dbReference>
<evidence type="ECO:0000256" key="3">
    <source>
        <dbReference type="ARBA" id="ARBA00022555"/>
    </source>
</evidence>
<evidence type="ECO:0000256" key="4">
    <source>
        <dbReference type="ARBA" id="ARBA00022598"/>
    </source>
</evidence>
<keyword evidence="9 12" id="KW-0694">RNA-binding</keyword>
<dbReference type="EC" id="6.1.1.7" evidence="12"/>
<dbReference type="OrthoDB" id="9803884at2"/>
<comment type="subcellular location">
    <subcellularLocation>
        <location evidence="1 12">Cytoplasm</location>
    </subcellularLocation>
</comment>
<dbReference type="SUPFAM" id="SSF55681">
    <property type="entry name" value="Class II aaRS and biotin synthetases"/>
    <property type="match status" value="1"/>
</dbReference>
<evidence type="ECO:0000256" key="11">
    <source>
        <dbReference type="ARBA" id="ARBA00023146"/>
    </source>
</evidence>
<dbReference type="InterPro" id="IPR018163">
    <property type="entry name" value="Thr/Ala-tRNA-synth_IIc_edit"/>
</dbReference>
<keyword evidence="8 12" id="KW-0067">ATP-binding</keyword>
<dbReference type="GO" id="GO:0045892">
    <property type="term" value="P:negative regulation of DNA-templated transcription"/>
    <property type="evidence" value="ECO:0007669"/>
    <property type="project" value="TreeGrafter"/>
</dbReference>
<dbReference type="AlphaFoldDB" id="A0A0L8AAV2"/>
<dbReference type="SMART" id="SM00863">
    <property type="entry name" value="tRNA_SAD"/>
    <property type="match status" value="1"/>
</dbReference>
<comment type="similarity">
    <text evidence="2 12">Belongs to the class-II aminoacyl-tRNA synthetase family.</text>
</comment>
<dbReference type="PANTHER" id="PTHR11777:SF9">
    <property type="entry name" value="ALANINE--TRNA LIGASE, CYTOPLASMIC"/>
    <property type="match status" value="1"/>
</dbReference>
<evidence type="ECO:0000256" key="8">
    <source>
        <dbReference type="ARBA" id="ARBA00022840"/>
    </source>
</evidence>
<dbReference type="Pfam" id="PF02272">
    <property type="entry name" value="DHHA1"/>
    <property type="match status" value="1"/>
</dbReference>
<dbReference type="HAMAP" id="MF_00036_B">
    <property type="entry name" value="Ala_tRNA_synth_B"/>
    <property type="match status" value="1"/>
</dbReference>
<feature type="domain" description="Alanyl-transfer RNA synthetases family profile" evidence="13">
    <location>
        <begin position="7"/>
        <end position="716"/>
    </location>
</feature>
<dbReference type="PANTHER" id="PTHR11777">
    <property type="entry name" value="ALANYL-TRNA SYNTHETASE"/>
    <property type="match status" value="1"/>
</dbReference>
<evidence type="ECO:0000313" key="14">
    <source>
        <dbReference type="EMBL" id="KOE99513.1"/>
    </source>
</evidence>
<dbReference type="InterPro" id="IPR018164">
    <property type="entry name" value="Ala-tRNA-synth_IIc_N"/>
</dbReference>
<dbReference type="Gene3D" id="3.30.930.10">
    <property type="entry name" value="Bira Bifunctional Protein, Domain 2"/>
    <property type="match status" value="1"/>
</dbReference>
<dbReference type="SUPFAM" id="SSF50447">
    <property type="entry name" value="Translation proteins"/>
    <property type="match status" value="1"/>
</dbReference>
<evidence type="ECO:0000256" key="10">
    <source>
        <dbReference type="ARBA" id="ARBA00022917"/>
    </source>
</evidence>
<dbReference type="Gene3D" id="3.10.310.40">
    <property type="match status" value="1"/>
</dbReference>
<accession>A0A0L8AAV2</accession>
<comment type="caution">
    <text evidence="14">The sequence shown here is derived from an EMBL/GenBank/DDBJ whole genome shotgun (WGS) entry which is preliminary data.</text>
</comment>
<evidence type="ECO:0000256" key="7">
    <source>
        <dbReference type="ARBA" id="ARBA00022833"/>
    </source>
</evidence>
<evidence type="ECO:0000313" key="15">
    <source>
        <dbReference type="Proteomes" id="UP000036890"/>
    </source>
</evidence>
<keyword evidence="4 12" id="KW-0436">Ligase</keyword>
<dbReference type="FunFam" id="2.40.30.130:FF:000001">
    <property type="entry name" value="Alanine--tRNA ligase"/>
    <property type="match status" value="1"/>
</dbReference>
<dbReference type="Gene3D" id="3.30.54.20">
    <property type="match status" value="1"/>
</dbReference>
<feature type="binding site" evidence="12">
    <location>
        <position position="571"/>
    </location>
    <ligand>
        <name>Zn(2+)</name>
        <dbReference type="ChEBI" id="CHEBI:29105"/>
    </ligand>
</feature>
<dbReference type="PRINTS" id="PR00980">
    <property type="entry name" value="TRNASYNTHALA"/>
</dbReference>
<dbReference type="Proteomes" id="UP000036890">
    <property type="component" value="Unassembled WGS sequence"/>
</dbReference>
<dbReference type="GO" id="GO:0000049">
    <property type="term" value="F:tRNA binding"/>
    <property type="evidence" value="ECO:0007669"/>
    <property type="project" value="UniProtKB-KW"/>
</dbReference>
<dbReference type="InterPro" id="IPR018165">
    <property type="entry name" value="Ala-tRNA-synth_IIc_core"/>
</dbReference>
<dbReference type="RefSeq" id="WP_010484254.1">
    <property type="nucleotide sequence ID" value="NZ_AJLO02000019.1"/>
</dbReference>
<organism evidence="14 15">
    <name type="scientific">Stenotrophomonas geniculata N1</name>
    <dbReference type="NCBI Taxonomy" id="1167641"/>
    <lineage>
        <taxon>Bacteria</taxon>
        <taxon>Pseudomonadati</taxon>
        <taxon>Pseudomonadota</taxon>
        <taxon>Gammaproteobacteria</taxon>
        <taxon>Lysobacterales</taxon>
        <taxon>Lysobacteraceae</taxon>
        <taxon>Stenotrophomonas</taxon>
    </lineage>
</organism>
<comment type="domain">
    <text evidence="12">Consists of three domains; the N-terminal catalytic domain, the editing domain and the C-terminal C-Ala domain. The editing domain removes incorrectly charged amino acids, while the C-Ala domain, along with tRNA(Ala), serves as a bridge to cooperatively bring together the editing and aminoacylation centers thus stimulating deacylation of misacylated tRNAs.</text>
</comment>
<dbReference type="CDD" id="cd00673">
    <property type="entry name" value="AlaRS_core"/>
    <property type="match status" value="1"/>
</dbReference>
<dbReference type="Gene3D" id="2.40.30.130">
    <property type="match status" value="1"/>
</dbReference>
<dbReference type="InterPro" id="IPR023033">
    <property type="entry name" value="Ala_tRNA_ligase_euk/bac"/>
</dbReference>
<evidence type="ECO:0000256" key="9">
    <source>
        <dbReference type="ARBA" id="ARBA00022884"/>
    </source>
</evidence>
<feature type="binding site" evidence="12">
    <location>
        <position position="677"/>
    </location>
    <ligand>
        <name>Zn(2+)</name>
        <dbReference type="ChEBI" id="CHEBI:29105"/>
    </ligand>
</feature>
<comment type="cofactor">
    <cofactor evidence="12">
        <name>Zn(2+)</name>
        <dbReference type="ChEBI" id="CHEBI:29105"/>
    </cofactor>
    <text evidence="12">Binds 1 zinc ion per subunit.</text>
</comment>
<evidence type="ECO:0000256" key="1">
    <source>
        <dbReference type="ARBA" id="ARBA00004496"/>
    </source>
</evidence>
<dbReference type="SUPFAM" id="SSF101353">
    <property type="entry name" value="Putative anticodon-binding domain of alanyl-tRNA synthetase (AlaRS)"/>
    <property type="match status" value="1"/>
</dbReference>
<feature type="binding site" evidence="12">
    <location>
        <position position="673"/>
    </location>
    <ligand>
        <name>Zn(2+)</name>
        <dbReference type="ChEBI" id="CHEBI:29105"/>
    </ligand>
</feature>
<dbReference type="GO" id="GO:0004813">
    <property type="term" value="F:alanine-tRNA ligase activity"/>
    <property type="evidence" value="ECO:0007669"/>
    <property type="project" value="UniProtKB-UniRule"/>
</dbReference>
<evidence type="ECO:0000259" key="13">
    <source>
        <dbReference type="PROSITE" id="PS50860"/>
    </source>
</evidence>
<dbReference type="PROSITE" id="PS50860">
    <property type="entry name" value="AA_TRNA_LIGASE_II_ALA"/>
    <property type="match status" value="1"/>
</dbReference>
<evidence type="ECO:0000256" key="12">
    <source>
        <dbReference type="HAMAP-Rule" id="MF_00036"/>
    </source>
</evidence>
<dbReference type="GeneID" id="86935920"/>
<gene>
    <name evidence="12" type="primary">alaS</name>
    <name evidence="14" type="ORF">W7K_09180</name>
</gene>
<dbReference type="InterPro" id="IPR012947">
    <property type="entry name" value="tRNA_SAD"/>
</dbReference>
<dbReference type="FunFam" id="3.30.54.20:FF:000001">
    <property type="entry name" value="Alanine--tRNA ligase"/>
    <property type="match status" value="1"/>
</dbReference>
<dbReference type="InterPro" id="IPR003156">
    <property type="entry name" value="DHHA1_dom"/>
</dbReference>
<dbReference type="FunFam" id="3.10.310.40:FF:000001">
    <property type="entry name" value="Alanine--tRNA ligase"/>
    <property type="match status" value="1"/>
</dbReference>
<dbReference type="EMBL" id="AJLO02000019">
    <property type="protein sequence ID" value="KOE99513.1"/>
    <property type="molecule type" value="Genomic_DNA"/>
</dbReference>
<dbReference type="InterPro" id="IPR050058">
    <property type="entry name" value="Ala-tRNA_ligase"/>
</dbReference>
<dbReference type="Gene3D" id="6.10.250.550">
    <property type="match status" value="1"/>
</dbReference>
<dbReference type="FunFam" id="3.30.980.10:FF:000004">
    <property type="entry name" value="Alanine--tRNA ligase, cytoplasmic"/>
    <property type="match status" value="1"/>
</dbReference>
<dbReference type="GO" id="GO:0005829">
    <property type="term" value="C:cytosol"/>
    <property type="evidence" value="ECO:0007669"/>
    <property type="project" value="TreeGrafter"/>
</dbReference>
<dbReference type="GO" id="GO:0002161">
    <property type="term" value="F:aminoacyl-tRNA deacylase activity"/>
    <property type="evidence" value="ECO:0007669"/>
    <property type="project" value="TreeGrafter"/>
</dbReference>
<keyword evidence="5 12" id="KW-0479">Metal-binding</keyword>
<evidence type="ECO:0000256" key="2">
    <source>
        <dbReference type="ARBA" id="ARBA00008226"/>
    </source>
</evidence>
<protein>
    <recommendedName>
        <fullName evidence="12">Alanine--tRNA ligase</fullName>
        <ecNumber evidence="12">6.1.1.7</ecNumber>
    </recommendedName>
    <alternativeName>
        <fullName evidence="12">Alanyl-tRNA synthetase</fullName>
        <shortName evidence="12">AlaRS</shortName>
    </alternativeName>
</protein>
<keyword evidence="11 12" id="KW-0030">Aminoacyl-tRNA synthetase</keyword>
<dbReference type="InterPro" id="IPR018162">
    <property type="entry name" value="Ala-tRNA-ligase_IIc_anticod-bd"/>
</dbReference>
<evidence type="ECO:0000256" key="6">
    <source>
        <dbReference type="ARBA" id="ARBA00022741"/>
    </source>
</evidence>
<dbReference type="GO" id="GO:0008270">
    <property type="term" value="F:zinc ion binding"/>
    <property type="evidence" value="ECO:0007669"/>
    <property type="project" value="UniProtKB-UniRule"/>
</dbReference>
<reference evidence="14 15" key="1">
    <citation type="journal article" date="2012" name="J. Bacteriol.">
        <title>Genome sequence of a novel nicotine-degrading strain, Pseudomonas geniculata N1.</title>
        <authorList>
            <person name="Tang H."/>
            <person name="Yu H."/>
            <person name="Tai C."/>
            <person name="Huang K."/>
            <person name="Liu Y."/>
            <person name="Wang L."/>
            <person name="Yao Y."/>
            <person name="Wu G."/>
            <person name="Xu P."/>
        </authorList>
    </citation>
    <scope>NUCLEOTIDE SEQUENCE [LARGE SCALE GENOMIC DNA]</scope>
    <source>
        <strain evidence="14 15">N1</strain>
    </source>
</reference>
<dbReference type="GO" id="GO:0006419">
    <property type="term" value="P:alanyl-tRNA aminoacylation"/>
    <property type="evidence" value="ECO:0007669"/>
    <property type="project" value="UniProtKB-UniRule"/>
</dbReference>
<dbReference type="InterPro" id="IPR045864">
    <property type="entry name" value="aa-tRNA-synth_II/BPL/LPL"/>
</dbReference>
<feature type="binding site" evidence="12">
    <location>
        <position position="575"/>
    </location>
    <ligand>
        <name>Zn(2+)</name>
        <dbReference type="ChEBI" id="CHEBI:29105"/>
    </ligand>
</feature>
<evidence type="ECO:0000256" key="5">
    <source>
        <dbReference type="ARBA" id="ARBA00022723"/>
    </source>
</evidence>